<proteinExistence type="predicted"/>
<comment type="caution">
    <text evidence="1">The sequence shown here is derived from an EMBL/GenBank/DDBJ whole genome shotgun (WGS) entry which is preliminary data.</text>
</comment>
<name>A0ABW3MCF6_9PSEU</name>
<reference evidence="2" key="1">
    <citation type="journal article" date="2019" name="Int. J. Syst. Evol. Microbiol.">
        <title>The Global Catalogue of Microorganisms (GCM) 10K type strain sequencing project: providing services to taxonomists for standard genome sequencing and annotation.</title>
        <authorList>
            <consortium name="The Broad Institute Genomics Platform"/>
            <consortium name="The Broad Institute Genome Sequencing Center for Infectious Disease"/>
            <person name="Wu L."/>
            <person name="Ma J."/>
        </authorList>
    </citation>
    <scope>NUCLEOTIDE SEQUENCE [LARGE SCALE GENOMIC DNA]</scope>
    <source>
        <strain evidence="2">JCM 31486</strain>
    </source>
</reference>
<dbReference type="CDD" id="cd07820">
    <property type="entry name" value="SRPBCC_3"/>
    <property type="match status" value="1"/>
</dbReference>
<protein>
    <submittedName>
        <fullName evidence="1">SRPBCC family protein</fullName>
    </submittedName>
</protein>
<dbReference type="Gene3D" id="3.30.530.20">
    <property type="match status" value="1"/>
</dbReference>
<sequence>MTRFEVVTAISAPPPRVFDLSLEVGIHTASMSASGERVIGGVSSGQMKLGDTVTWQATHFGLRWRMTSGITVHNPPGHFVDEQVSGPFKRWYHAHYFEPDGSGGTVMRDVIDFTAPLGPLGRIAERLVLNRYMPTLIRTRNNHLKAAAEG</sequence>
<evidence type="ECO:0000313" key="2">
    <source>
        <dbReference type="Proteomes" id="UP001597045"/>
    </source>
</evidence>
<dbReference type="Pfam" id="PF10604">
    <property type="entry name" value="Polyketide_cyc2"/>
    <property type="match status" value="1"/>
</dbReference>
<dbReference type="InterPro" id="IPR023393">
    <property type="entry name" value="START-like_dom_sf"/>
</dbReference>
<dbReference type="Proteomes" id="UP001597045">
    <property type="component" value="Unassembled WGS sequence"/>
</dbReference>
<dbReference type="EMBL" id="JBHTIS010001001">
    <property type="protein sequence ID" value="MFD1047279.1"/>
    <property type="molecule type" value="Genomic_DNA"/>
</dbReference>
<gene>
    <name evidence="1" type="ORF">ACFQ1S_17860</name>
</gene>
<keyword evidence="2" id="KW-1185">Reference proteome</keyword>
<accession>A0ABW3MCF6</accession>
<evidence type="ECO:0000313" key="1">
    <source>
        <dbReference type="EMBL" id="MFD1047279.1"/>
    </source>
</evidence>
<dbReference type="SUPFAM" id="SSF55961">
    <property type="entry name" value="Bet v1-like"/>
    <property type="match status" value="1"/>
</dbReference>
<organism evidence="1 2">
    <name type="scientific">Kibdelosporangium lantanae</name>
    <dbReference type="NCBI Taxonomy" id="1497396"/>
    <lineage>
        <taxon>Bacteria</taxon>
        <taxon>Bacillati</taxon>
        <taxon>Actinomycetota</taxon>
        <taxon>Actinomycetes</taxon>
        <taxon>Pseudonocardiales</taxon>
        <taxon>Pseudonocardiaceae</taxon>
        <taxon>Kibdelosporangium</taxon>
    </lineage>
</organism>
<dbReference type="InterPro" id="IPR019587">
    <property type="entry name" value="Polyketide_cyclase/dehydratase"/>
</dbReference>